<dbReference type="PANTHER" id="PTHR23321">
    <property type="entry name" value="RIBOSOMAL PROTEIN S15, BACTERIAL AND ORGANELLAR"/>
    <property type="match status" value="1"/>
</dbReference>
<dbReference type="AlphaFoldDB" id="A0A150WMH0"/>
<dbReference type="Gene3D" id="1.10.287.10">
    <property type="entry name" value="S15/NS1, RNA-binding"/>
    <property type="match status" value="1"/>
</dbReference>
<evidence type="ECO:0000256" key="1">
    <source>
        <dbReference type="ARBA" id="ARBA00022980"/>
    </source>
</evidence>
<dbReference type="InterPro" id="IPR000589">
    <property type="entry name" value="Ribosomal_uS15"/>
</dbReference>
<dbReference type="SMART" id="SM01387">
    <property type="entry name" value="Ribosomal_S15"/>
    <property type="match status" value="1"/>
</dbReference>
<dbReference type="OrthoDB" id="5295692at2"/>
<keyword evidence="2 4" id="KW-0687">Ribonucleoprotein</keyword>
<evidence type="ECO:0000256" key="2">
    <source>
        <dbReference type="ARBA" id="ARBA00023274"/>
    </source>
</evidence>
<name>A0A150WMH0_BDEBC</name>
<dbReference type="SUPFAM" id="SSF47060">
    <property type="entry name" value="S15/NS1 RNA-binding domain"/>
    <property type="match status" value="1"/>
</dbReference>
<dbReference type="NCBIfam" id="TIGR00952">
    <property type="entry name" value="S15_bact"/>
    <property type="match status" value="1"/>
</dbReference>
<dbReference type="GO" id="GO:0003735">
    <property type="term" value="F:structural constituent of ribosome"/>
    <property type="evidence" value="ECO:0007669"/>
    <property type="project" value="InterPro"/>
</dbReference>
<comment type="subunit">
    <text evidence="3 4">Part of the 30S ribosomal subunit. Forms a bridge to the 50S subunit in the 70S ribosome, contacting the 23S rRNA.</text>
</comment>
<protein>
    <recommendedName>
        <fullName evidence="4">Small ribosomal subunit protein uS15</fullName>
    </recommendedName>
</protein>
<evidence type="ECO:0000313" key="7">
    <source>
        <dbReference type="EMBL" id="KYG64913.1"/>
    </source>
</evidence>
<dbReference type="HAMAP" id="MF_01343_B">
    <property type="entry name" value="Ribosomal_uS15_B"/>
    <property type="match status" value="1"/>
</dbReference>
<gene>
    <name evidence="4" type="primary">rpsO</name>
    <name evidence="7" type="ORF">AZI86_11990</name>
</gene>
<dbReference type="GO" id="GO:0019843">
    <property type="term" value="F:rRNA binding"/>
    <property type="evidence" value="ECO:0007669"/>
    <property type="project" value="UniProtKB-UniRule"/>
</dbReference>
<dbReference type="InterPro" id="IPR009068">
    <property type="entry name" value="uS15_NS1_RNA-bd_sf"/>
</dbReference>
<dbReference type="InterPro" id="IPR005290">
    <property type="entry name" value="Ribosomal_uS15_bac-type"/>
</dbReference>
<dbReference type="Gene3D" id="6.10.250.3130">
    <property type="match status" value="1"/>
</dbReference>
<evidence type="ECO:0000256" key="6">
    <source>
        <dbReference type="RuleBase" id="RU004524"/>
    </source>
</evidence>
<dbReference type="FunFam" id="1.10.287.10:FF:000002">
    <property type="entry name" value="30S ribosomal protein S15"/>
    <property type="match status" value="1"/>
</dbReference>
<dbReference type="Proteomes" id="UP000075320">
    <property type="component" value="Unassembled WGS sequence"/>
</dbReference>
<comment type="function">
    <text evidence="4">Forms an intersubunit bridge (bridge B4) with the 23S rRNA of the 50S subunit in the ribosome.</text>
</comment>
<sequence length="89" mass="10193">MAVTKDNKAQIVKKFKTADLDTGSPEVQVALLTAKINDLTTHFATHKKDHHGRRGLVTMVNKRRKLLDYLHRKDGTRYQALIKALDIRK</sequence>
<keyword evidence="1 4" id="KW-0689">Ribosomal protein</keyword>
<dbReference type="PANTHER" id="PTHR23321:SF26">
    <property type="entry name" value="SMALL RIBOSOMAL SUBUNIT PROTEIN US15M"/>
    <property type="match status" value="1"/>
</dbReference>
<dbReference type="PROSITE" id="PS00362">
    <property type="entry name" value="RIBOSOMAL_S15"/>
    <property type="match status" value="1"/>
</dbReference>
<dbReference type="CDD" id="cd00353">
    <property type="entry name" value="Ribosomal_S15p_S13e"/>
    <property type="match status" value="1"/>
</dbReference>
<keyword evidence="4 6" id="KW-0699">rRNA-binding</keyword>
<comment type="caution">
    <text evidence="7">The sequence shown here is derived from an EMBL/GenBank/DDBJ whole genome shotgun (WGS) entry which is preliminary data.</text>
</comment>
<evidence type="ECO:0000313" key="8">
    <source>
        <dbReference type="Proteomes" id="UP000075320"/>
    </source>
</evidence>
<keyword evidence="4 6" id="KW-0694">RNA-binding</keyword>
<comment type="function">
    <text evidence="4 6">One of the primary rRNA binding proteins, it binds directly to 16S rRNA where it helps nucleate assembly of the platform of the 30S subunit by binding and bridging several RNA helices of the 16S rRNA.</text>
</comment>
<proteinExistence type="inferred from homology"/>
<dbReference type="RefSeq" id="WP_061835424.1">
    <property type="nucleotide sequence ID" value="NZ_LUKE01000002.1"/>
</dbReference>
<dbReference type="Pfam" id="PF00312">
    <property type="entry name" value="Ribosomal_S15"/>
    <property type="match status" value="1"/>
</dbReference>
<evidence type="ECO:0000256" key="4">
    <source>
        <dbReference type="HAMAP-Rule" id="MF_01343"/>
    </source>
</evidence>
<dbReference type="GO" id="GO:0022627">
    <property type="term" value="C:cytosolic small ribosomal subunit"/>
    <property type="evidence" value="ECO:0007669"/>
    <property type="project" value="TreeGrafter"/>
</dbReference>
<evidence type="ECO:0000256" key="5">
    <source>
        <dbReference type="RuleBase" id="RU003919"/>
    </source>
</evidence>
<accession>A0A150WMH0</accession>
<dbReference type="EMBL" id="LUKE01000002">
    <property type="protein sequence ID" value="KYG64913.1"/>
    <property type="molecule type" value="Genomic_DNA"/>
</dbReference>
<keyword evidence="8" id="KW-1185">Reference proteome</keyword>
<dbReference type="GO" id="GO:0006412">
    <property type="term" value="P:translation"/>
    <property type="evidence" value="ECO:0007669"/>
    <property type="project" value="UniProtKB-UniRule"/>
</dbReference>
<reference evidence="7 8" key="1">
    <citation type="submission" date="2016-03" db="EMBL/GenBank/DDBJ databases">
        <authorList>
            <person name="Ploux O."/>
        </authorList>
    </citation>
    <scope>NUCLEOTIDE SEQUENCE [LARGE SCALE GENOMIC DNA]</scope>
    <source>
        <strain evidence="7 8">R0</strain>
    </source>
</reference>
<evidence type="ECO:0000256" key="3">
    <source>
        <dbReference type="ARBA" id="ARBA00064542"/>
    </source>
</evidence>
<comment type="similarity">
    <text evidence="4 5">Belongs to the universal ribosomal protein uS15 family.</text>
</comment>
<organism evidence="7 8">
    <name type="scientific">Bdellovibrio bacteriovorus</name>
    <dbReference type="NCBI Taxonomy" id="959"/>
    <lineage>
        <taxon>Bacteria</taxon>
        <taxon>Pseudomonadati</taxon>
        <taxon>Bdellovibrionota</taxon>
        <taxon>Bdellovibrionia</taxon>
        <taxon>Bdellovibrionales</taxon>
        <taxon>Pseudobdellovibrionaceae</taxon>
        <taxon>Bdellovibrio</taxon>
    </lineage>
</organism>